<protein>
    <submittedName>
        <fullName evidence="4">AAA family ATPase</fullName>
    </submittedName>
</protein>
<dbReference type="InterPro" id="IPR038729">
    <property type="entry name" value="Rad50/SbcC_AAA"/>
</dbReference>
<feature type="coiled-coil region" evidence="1">
    <location>
        <begin position="475"/>
        <end position="526"/>
    </location>
</feature>
<keyword evidence="1" id="KW-0175">Coiled coil</keyword>
<dbReference type="SUPFAM" id="SSF52540">
    <property type="entry name" value="P-loop containing nucleoside triphosphate hydrolases"/>
    <property type="match status" value="1"/>
</dbReference>
<dbReference type="AlphaFoldDB" id="A0A6L5GQZ9"/>
<sequence>MKIKTLHLIAFGKFKQTTIELDDGFNLIYGPNEAGKSTIQAFIEGMFFGFYKPYRKRRTYSEAYAQYKPLYSDQYRGAMIYVDEMGREIRIERDFLKERDGVRLFDNITGEDITETFPYDNITKQYMPLGYQSINSSIYNNTVNFRQMASKTNADLAREINDKLIDMANNDSDISVHQVIDYLDQKKKAIGTFRATKSNYGMAVRNRSDLEDKLEISEEKYQKIRLNQRKIMDYREEVKRLTREQEDIAASEERQKVQAIEEQKDKLQKIKEEGEALEKELAAYQADAEKYNIATYNRLQMLEDDRSQLKRQIDRYEQQIRDIDQHIESGQKKADRLRAKVRHYNALQVERDQEDLKRIQSQYSRTEKKVERQNESLPLFERHPISAGASIAGLAVGILVLLLSLFNPSHVLPTGAAIGFAVAGAVIAVFFGLAFYAAHCRSARLAETAASFDPQDRIATHLSILMERYHEPRDLDALKAQMNAILDAFDRLTAADQDLSNLTVQKQSLEAQIESYRDKIDKDQQAIEEVLKPLGISRLEDYRQGLDHERKALDIQAKIAANHQLYSDLEGENYIRVSSESDLFQQGKQRKRAVKRSIASAQREMARLEGENQTLADEVDSPVVLREKIDGINAQIAAYEEEIRACDMAESFFMRYQKETHRSQAGSLNERIGNILKKITNKYREVRIDDKLNIKVLDPQTSNLIDLNQLSGGTIDQIYFALRFGIREIVDEQRVLPFILDDPFVQYDDKRRKEGMLFLSRVAKNDQVILLTCSQNEKQILDQEDIPYTGISL</sequence>
<evidence type="ECO:0000313" key="4">
    <source>
        <dbReference type="EMBL" id="MQM72675.1"/>
    </source>
</evidence>
<dbReference type="EMBL" id="VOGB01000004">
    <property type="protein sequence ID" value="MQM72675.1"/>
    <property type="molecule type" value="Genomic_DNA"/>
</dbReference>
<keyword evidence="2" id="KW-0812">Transmembrane</keyword>
<gene>
    <name evidence="4" type="ORF">FRC53_04480</name>
</gene>
<comment type="caution">
    <text evidence="4">The sequence shown here is derived from an EMBL/GenBank/DDBJ whole genome shotgun (WGS) entry which is preliminary data.</text>
</comment>
<keyword evidence="5" id="KW-1185">Reference proteome</keyword>
<evidence type="ECO:0000256" key="2">
    <source>
        <dbReference type="SAM" id="Phobius"/>
    </source>
</evidence>
<dbReference type="Pfam" id="PF13476">
    <property type="entry name" value="AAA_23"/>
    <property type="match status" value="1"/>
</dbReference>
<dbReference type="InterPro" id="IPR027417">
    <property type="entry name" value="P-loop_NTPase"/>
</dbReference>
<feature type="coiled-coil region" evidence="1">
    <location>
        <begin position="207"/>
        <end position="376"/>
    </location>
</feature>
<dbReference type="PANTHER" id="PTHR41259">
    <property type="entry name" value="DOUBLE-STRAND BREAK REPAIR RAD50 ATPASE, PUTATIVE-RELATED"/>
    <property type="match status" value="1"/>
</dbReference>
<dbReference type="Proteomes" id="UP000473648">
    <property type="component" value="Unassembled WGS sequence"/>
</dbReference>
<keyword evidence="2" id="KW-1133">Transmembrane helix</keyword>
<keyword evidence="2" id="KW-0472">Membrane</keyword>
<dbReference type="GO" id="GO:0016887">
    <property type="term" value="F:ATP hydrolysis activity"/>
    <property type="evidence" value="ECO:0007669"/>
    <property type="project" value="InterPro"/>
</dbReference>
<evidence type="ECO:0000256" key="1">
    <source>
        <dbReference type="SAM" id="Coils"/>
    </source>
</evidence>
<reference evidence="4" key="1">
    <citation type="journal article" date="2020" name="Appl. Environ. Microbiol.">
        <title>Medium-Chain Fatty Acid Synthesis by 'Candidatus Weimeria bifida' gen. nov., sp. nov., and 'Candidatus Pseudoramibacter fermentans' sp. nov.</title>
        <authorList>
            <person name="Scarborough M.J."/>
            <person name="Myers K.S."/>
            <person name="Donohue T.J."/>
            <person name="Noguera D.R."/>
        </authorList>
    </citation>
    <scope>NUCLEOTIDE SEQUENCE</scope>
    <source>
        <strain evidence="4">EUB1.1</strain>
    </source>
</reference>
<proteinExistence type="predicted"/>
<dbReference type="GO" id="GO:0006302">
    <property type="term" value="P:double-strand break repair"/>
    <property type="evidence" value="ECO:0007669"/>
    <property type="project" value="InterPro"/>
</dbReference>
<dbReference type="Gene3D" id="3.40.50.300">
    <property type="entry name" value="P-loop containing nucleotide triphosphate hydrolases"/>
    <property type="match status" value="2"/>
</dbReference>
<name>A0A6L5GQZ9_9FIRM</name>
<evidence type="ECO:0000313" key="5">
    <source>
        <dbReference type="Proteomes" id="UP000473648"/>
    </source>
</evidence>
<accession>A0A6L5GQZ9</accession>
<feature type="transmembrane region" description="Helical" evidence="2">
    <location>
        <begin position="385"/>
        <end position="406"/>
    </location>
</feature>
<feature type="domain" description="Rad50/SbcC-type AAA" evidence="3">
    <location>
        <begin position="6"/>
        <end position="273"/>
    </location>
</feature>
<dbReference type="PANTHER" id="PTHR41259:SF1">
    <property type="entry name" value="DOUBLE-STRAND BREAK REPAIR RAD50 ATPASE, PUTATIVE-RELATED"/>
    <property type="match status" value="1"/>
</dbReference>
<evidence type="ECO:0000259" key="3">
    <source>
        <dbReference type="Pfam" id="PF13476"/>
    </source>
</evidence>
<feature type="coiled-coil region" evidence="1">
    <location>
        <begin position="591"/>
        <end position="618"/>
    </location>
</feature>
<organism evidence="4 5">
    <name type="scientific">Candidatus Pseudoramibacter fermentans</name>
    <dbReference type="NCBI Taxonomy" id="2594427"/>
    <lineage>
        <taxon>Bacteria</taxon>
        <taxon>Bacillati</taxon>
        <taxon>Bacillota</taxon>
        <taxon>Clostridia</taxon>
        <taxon>Eubacteriales</taxon>
        <taxon>Eubacteriaceae</taxon>
        <taxon>Pseudoramibacter</taxon>
    </lineage>
</organism>
<feature type="transmembrane region" description="Helical" evidence="2">
    <location>
        <begin position="418"/>
        <end position="438"/>
    </location>
</feature>